<dbReference type="InterPro" id="IPR002912">
    <property type="entry name" value="ACT_dom"/>
</dbReference>
<dbReference type="InterPro" id="IPR016867">
    <property type="entry name" value="GcvR"/>
</dbReference>
<organism evidence="2 3">
    <name type="scientific">Microbacterium aoyamense</name>
    <dbReference type="NCBI Taxonomy" id="344166"/>
    <lineage>
        <taxon>Bacteria</taxon>
        <taxon>Bacillati</taxon>
        <taxon>Actinomycetota</taxon>
        <taxon>Actinomycetes</taxon>
        <taxon>Micrococcales</taxon>
        <taxon>Microbacteriaceae</taxon>
        <taxon>Microbacterium</taxon>
    </lineage>
</organism>
<dbReference type="SUPFAM" id="SSF55021">
    <property type="entry name" value="ACT-like"/>
    <property type="match status" value="2"/>
</dbReference>
<keyword evidence="3" id="KW-1185">Reference proteome</keyword>
<accession>A0ABN2PHQ8</accession>
<proteinExistence type="predicted"/>
<dbReference type="PIRSF" id="PIRSF028103">
    <property type="entry name" value="GcvR"/>
    <property type="match status" value="1"/>
</dbReference>
<dbReference type="PANTHER" id="PTHR34875">
    <property type="entry name" value="UPF0237 PROTEIN MJ1558"/>
    <property type="match status" value="1"/>
</dbReference>
<dbReference type="PROSITE" id="PS51671">
    <property type="entry name" value="ACT"/>
    <property type="match status" value="2"/>
</dbReference>
<dbReference type="RefSeq" id="WP_248146036.1">
    <property type="nucleotide sequence ID" value="NZ_BAAAOF010000002.1"/>
</dbReference>
<evidence type="ECO:0000259" key="1">
    <source>
        <dbReference type="PROSITE" id="PS51671"/>
    </source>
</evidence>
<dbReference type="Pfam" id="PF13740">
    <property type="entry name" value="ACT_6"/>
    <property type="match status" value="1"/>
</dbReference>
<dbReference type="Gene3D" id="3.30.70.260">
    <property type="match status" value="2"/>
</dbReference>
<dbReference type="Proteomes" id="UP001501343">
    <property type="component" value="Unassembled WGS sequence"/>
</dbReference>
<evidence type="ECO:0000313" key="3">
    <source>
        <dbReference type="Proteomes" id="UP001501343"/>
    </source>
</evidence>
<feature type="domain" description="ACT" evidence="1">
    <location>
        <begin position="5"/>
        <end position="79"/>
    </location>
</feature>
<dbReference type="CDD" id="cd04869">
    <property type="entry name" value="ACT_GcvR_2"/>
    <property type="match status" value="1"/>
</dbReference>
<evidence type="ECO:0000313" key="2">
    <source>
        <dbReference type="EMBL" id="GAA1919369.1"/>
    </source>
</evidence>
<dbReference type="EMBL" id="BAAAOF010000002">
    <property type="protein sequence ID" value="GAA1919369.1"/>
    <property type="molecule type" value="Genomic_DNA"/>
</dbReference>
<reference evidence="2 3" key="1">
    <citation type="journal article" date="2019" name="Int. J. Syst. Evol. Microbiol.">
        <title>The Global Catalogue of Microorganisms (GCM) 10K type strain sequencing project: providing services to taxonomists for standard genome sequencing and annotation.</title>
        <authorList>
            <consortium name="The Broad Institute Genomics Platform"/>
            <consortium name="The Broad Institute Genome Sequencing Center for Infectious Disease"/>
            <person name="Wu L."/>
            <person name="Ma J."/>
        </authorList>
    </citation>
    <scope>NUCLEOTIDE SEQUENCE [LARGE SCALE GENOMIC DNA]</scope>
    <source>
        <strain evidence="2 3">JCM 14900</strain>
    </source>
</reference>
<gene>
    <name evidence="2" type="ORF">GCM10009775_09910</name>
</gene>
<name>A0ABN2PHQ8_9MICO</name>
<dbReference type="PANTHER" id="PTHR34875:SF6">
    <property type="entry name" value="UPF0237 PROTEIN MJ1558"/>
    <property type="match status" value="1"/>
</dbReference>
<protein>
    <submittedName>
        <fullName evidence="2">Glycine cleavage system regulatory protein</fullName>
    </submittedName>
</protein>
<dbReference type="InterPro" id="IPR050990">
    <property type="entry name" value="UPF0237/GcvR_regulator"/>
</dbReference>
<comment type="caution">
    <text evidence="2">The sequence shown here is derived from an EMBL/GenBank/DDBJ whole genome shotgun (WGS) entry which is preliminary data.</text>
</comment>
<feature type="domain" description="ACT" evidence="1">
    <location>
        <begin position="90"/>
        <end position="170"/>
    </location>
</feature>
<dbReference type="InterPro" id="IPR045865">
    <property type="entry name" value="ACT-like_dom_sf"/>
</dbReference>
<sequence length="170" mass="17623">MTTLVLTLVGEDRAGLVAQVADIVANHDGNWERSELAELAGTFAGVVEVSVAAERVDELRAALEVLAGLLAITVHESPAAAPGRAPQTIELRVLGNDHPGIVRELSSALRAQGASIDRLTSATRDAAMSGGRLFEATIVARVPASTSPSAVIAEIERLAAEIQVDLTLGD</sequence>